<keyword evidence="1" id="KW-0812">Transmembrane</keyword>
<keyword evidence="1" id="KW-0472">Membrane</keyword>
<dbReference type="Proteomes" id="UP000622317">
    <property type="component" value="Unassembled WGS sequence"/>
</dbReference>
<dbReference type="AlphaFoldDB" id="A0A927IGZ7"/>
<dbReference type="Pfam" id="PF10990">
    <property type="entry name" value="DUF2809"/>
    <property type="match status" value="1"/>
</dbReference>
<comment type="caution">
    <text evidence="2">The sequence shown here is derived from an EMBL/GenBank/DDBJ whole genome shotgun (WGS) entry which is preliminary data.</text>
</comment>
<keyword evidence="1" id="KW-1133">Transmembrane helix</keyword>
<evidence type="ECO:0000313" key="2">
    <source>
        <dbReference type="EMBL" id="MBD5778905.1"/>
    </source>
</evidence>
<dbReference type="RefSeq" id="WP_191616185.1">
    <property type="nucleotide sequence ID" value="NZ_JACYFG010000006.1"/>
</dbReference>
<feature type="transmembrane region" description="Helical" evidence="1">
    <location>
        <begin position="110"/>
        <end position="129"/>
    </location>
</feature>
<sequence>MSPSANDTQPSTPRNRLPILIIALCTIVVGLLSRKYPIAGNYPGDALWATLVFFIWILIFPKISLKIHFVLAMATSLCVEFSQLYHAPWINSLRQTVLGKLVLGSGFDPIDLIAYLCGCLLGVVIASRLPHR</sequence>
<evidence type="ECO:0000256" key="1">
    <source>
        <dbReference type="SAM" id="Phobius"/>
    </source>
</evidence>
<reference evidence="2" key="1">
    <citation type="submission" date="2020-09" db="EMBL/GenBank/DDBJ databases">
        <title>Pelagicoccus enzymogenes sp. nov. with an EPS production, isolated from marine sediment.</title>
        <authorList>
            <person name="Feng X."/>
        </authorList>
    </citation>
    <scope>NUCLEOTIDE SEQUENCE</scope>
    <source>
        <strain evidence="2">NFK12</strain>
    </source>
</reference>
<evidence type="ECO:0000313" key="3">
    <source>
        <dbReference type="Proteomes" id="UP000622317"/>
    </source>
</evidence>
<feature type="transmembrane region" description="Helical" evidence="1">
    <location>
        <begin position="46"/>
        <end position="63"/>
    </location>
</feature>
<keyword evidence="3" id="KW-1185">Reference proteome</keyword>
<proteinExistence type="predicted"/>
<protein>
    <submittedName>
        <fullName evidence="2">DUF2809 domain-containing protein</fullName>
    </submittedName>
</protein>
<organism evidence="2 3">
    <name type="scientific">Pelagicoccus enzymogenes</name>
    <dbReference type="NCBI Taxonomy" id="2773457"/>
    <lineage>
        <taxon>Bacteria</taxon>
        <taxon>Pseudomonadati</taxon>
        <taxon>Verrucomicrobiota</taxon>
        <taxon>Opitutia</taxon>
        <taxon>Puniceicoccales</taxon>
        <taxon>Pelagicoccaceae</taxon>
        <taxon>Pelagicoccus</taxon>
    </lineage>
</organism>
<gene>
    <name evidence="2" type="ORF">IEN85_05330</name>
</gene>
<dbReference type="InterPro" id="IPR021257">
    <property type="entry name" value="DUF2809"/>
</dbReference>
<feature type="transmembrane region" description="Helical" evidence="1">
    <location>
        <begin position="17"/>
        <end position="34"/>
    </location>
</feature>
<accession>A0A927IGZ7</accession>
<dbReference type="EMBL" id="JACYFG010000006">
    <property type="protein sequence ID" value="MBD5778905.1"/>
    <property type="molecule type" value="Genomic_DNA"/>
</dbReference>
<name>A0A927IGZ7_9BACT</name>